<name>A0AAV9KKM2_9SOLN</name>
<keyword evidence="3" id="KW-0235">DNA replication</keyword>
<accession>A0AAV9KKM2</accession>
<evidence type="ECO:0000256" key="5">
    <source>
        <dbReference type="ARBA" id="ARBA00022840"/>
    </source>
</evidence>
<dbReference type="GO" id="GO:0005524">
    <property type="term" value="F:ATP binding"/>
    <property type="evidence" value="ECO:0007669"/>
    <property type="project" value="UniProtKB-KW"/>
</dbReference>
<dbReference type="Gene3D" id="1.20.272.10">
    <property type="match status" value="1"/>
</dbReference>
<evidence type="ECO:0000256" key="3">
    <source>
        <dbReference type="ARBA" id="ARBA00022705"/>
    </source>
</evidence>
<organism evidence="8 9">
    <name type="scientific">Solanum pinnatisectum</name>
    <name type="common">tansyleaf nightshade</name>
    <dbReference type="NCBI Taxonomy" id="50273"/>
    <lineage>
        <taxon>Eukaryota</taxon>
        <taxon>Viridiplantae</taxon>
        <taxon>Streptophyta</taxon>
        <taxon>Embryophyta</taxon>
        <taxon>Tracheophyta</taxon>
        <taxon>Spermatophyta</taxon>
        <taxon>Magnoliopsida</taxon>
        <taxon>eudicotyledons</taxon>
        <taxon>Gunneridae</taxon>
        <taxon>Pentapetalae</taxon>
        <taxon>asterids</taxon>
        <taxon>lamiids</taxon>
        <taxon>Solanales</taxon>
        <taxon>Solanaceae</taxon>
        <taxon>Solanoideae</taxon>
        <taxon>Solaneae</taxon>
        <taxon>Solanum</taxon>
    </lineage>
</organism>
<dbReference type="EMBL" id="JAWPEI010000010">
    <property type="protein sequence ID" value="KAK4713996.1"/>
    <property type="molecule type" value="Genomic_DNA"/>
</dbReference>
<feature type="domain" description="Replication factor C C-terminal" evidence="7">
    <location>
        <begin position="13"/>
        <end position="92"/>
    </location>
</feature>
<sequence length="111" mass="12437">MSVKVTTCFCVIPNEVFQAIFSACRSDNFDLANKDVNNVIAEGYPLSYFFQLYDIVVDADNICDEQKARVCKKFAEADKCLVDGADEYLQLLKQQAVQCAALSNMPQDMAF</sequence>
<evidence type="ECO:0000313" key="9">
    <source>
        <dbReference type="Proteomes" id="UP001311915"/>
    </source>
</evidence>
<comment type="similarity">
    <text evidence="2">Belongs to the activator 1 small subunits family.</text>
</comment>
<dbReference type="GO" id="GO:0003677">
    <property type="term" value="F:DNA binding"/>
    <property type="evidence" value="ECO:0007669"/>
    <property type="project" value="InterPro"/>
</dbReference>
<proteinExistence type="inferred from homology"/>
<reference evidence="8 9" key="1">
    <citation type="submission" date="2023-10" db="EMBL/GenBank/DDBJ databases">
        <title>Genome-Wide Identification Analysis in wild type Solanum Pinnatisectum Reveals Some Genes Defensing Phytophthora Infestans.</title>
        <authorList>
            <person name="Sun C."/>
        </authorList>
    </citation>
    <scope>NUCLEOTIDE SEQUENCE [LARGE SCALE GENOMIC DNA]</scope>
    <source>
        <strain evidence="8">LQN</strain>
        <tissue evidence="8">Leaf</tissue>
    </source>
</reference>
<keyword evidence="9" id="KW-1185">Reference proteome</keyword>
<evidence type="ECO:0000313" key="8">
    <source>
        <dbReference type="EMBL" id="KAK4713996.1"/>
    </source>
</evidence>
<dbReference type="Pfam" id="PF08542">
    <property type="entry name" value="Rep_fac_C"/>
    <property type="match status" value="1"/>
</dbReference>
<comment type="caution">
    <text evidence="8">The sequence shown here is derived from an EMBL/GenBank/DDBJ whole genome shotgun (WGS) entry which is preliminary data.</text>
</comment>
<keyword evidence="5" id="KW-0067">ATP-binding</keyword>
<dbReference type="AlphaFoldDB" id="A0AAV9KKM2"/>
<evidence type="ECO:0000256" key="2">
    <source>
        <dbReference type="ARBA" id="ARBA00005378"/>
    </source>
</evidence>
<evidence type="ECO:0000256" key="4">
    <source>
        <dbReference type="ARBA" id="ARBA00022741"/>
    </source>
</evidence>
<gene>
    <name evidence="8" type="ORF">R3W88_019903</name>
</gene>
<dbReference type="Proteomes" id="UP001311915">
    <property type="component" value="Unassembled WGS sequence"/>
</dbReference>
<evidence type="ECO:0000256" key="1">
    <source>
        <dbReference type="ARBA" id="ARBA00004123"/>
    </source>
</evidence>
<dbReference type="GO" id="GO:0005634">
    <property type="term" value="C:nucleus"/>
    <property type="evidence" value="ECO:0007669"/>
    <property type="project" value="UniProtKB-SubCell"/>
</dbReference>
<dbReference type="GO" id="GO:0006260">
    <property type="term" value="P:DNA replication"/>
    <property type="evidence" value="ECO:0007669"/>
    <property type="project" value="UniProtKB-KW"/>
</dbReference>
<keyword evidence="6" id="KW-0539">Nucleus</keyword>
<evidence type="ECO:0000256" key="6">
    <source>
        <dbReference type="ARBA" id="ARBA00023242"/>
    </source>
</evidence>
<comment type="subcellular location">
    <subcellularLocation>
        <location evidence="1">Nucleus</location>
    </subcellularLocation>
</comment>
<protein>
    <recommendedName>
        <fullName evidence="7">Replication factor C C-terminal domain-containing protein</fullName>
    </recommendedName>
</protein>
<dbReference type="FunFam" id="1.20.272.10:FF:000011">
    <property type="entry name" value="Replication factor C subunit 2"/>
    <property type="match status" value="1"/>
</dbReference>
<evidence type="ECO:0000259" key="7">
    <source>
        <dbReference type="Pfam" id="PF08542"/>
    </source>
</evidence>
<dbReference type="InterPro" id="IPR013748">
    <property type="entry name" value="Rep_factorC_C"/>
</dbReference>
<dbReference type="InterPro" id="IPR008921">
    <property type="entry name" value="DNA_pol3_clamp-load_cplx_C"/>
</dbReference>
<dbReference type="SUPFAM" id="SSF48019">
    <property type="entry name" value="post-AAA+ oligomerization domain-like"/>
    <property type="match status" value="1"/>
</dbReference>
<keyword evidence="4" id="KW-0547">Nucleotide-binding</keyword>